<keyword evidence="6" id="KW-0411">Iron-sulfur</keyword>
<dbReference type="PATRIC" id="fig|999415.3.peg.1194"/>
<dbReference type="BioCyc" id="ECAT999415-HMP:GTTI-1209-MONOMER"/>
<evidence type="ECO:0000256" key="7">
    <source>
        <dbReference type="PIRNR" id="PIRNR000368"/>
    </source>
</evidence>
<keyword evidence="5" id="KW-0408">Iron</keyword>
<dbReference type="CDD" id="cd01335">
    <property type="entry name" value="Radical_SAM"/>
    <property type="match status" value="1"/>
</dbReference>
<dbReference type="InterPro" id="IPR013785">
    <property type="entry name" value="Aldolase_TIM"/>
</dbReference>
<dbReference type="AlphaFoldDB" id="M2P8G9"/>
<evidence type="ECO:0000256" key="6">
    <source>
        <dbReference type="ARBA" id="ARBA00023014"/>
    </source>
</evidence>
<dbReference type="SFLD" id="SFLDF00299">
    <property type="entry name" value="anaerobic_ribonucleoside-triph"/>
    <property type="match status" value="1"/>
</dbReference>
<dbReference type="EC" id="1.97.1.-" evidence="7"/>
<accession>M2P8G9</accession>
<dbReference type="PANTHER" id="PTHR30352">
    <property type="entry name" value="PYRUVATE FORMATE-LYASE-ACTIVATING ENZYME"/>
    <property type="match status" value="1"/>
</dbReference>
<comment type="similarity">
    <text evidence="7">Belongs to the organic radical-activating enzymes family.</text>
</comment>
<dbReference type="GO" id="GO:0046872">
    <property type="term" value="F:metal ion binding"/>
    <property type="evidence" value="ECO:0007669"/>
    <property type="project" value="UniProtKB-KW"/>
</dbReference>
<reference evidence="8 9" key="1">
    <citation type="submission" date="2013-02" db="EMBL/GenBank/DDBJ databases">
        <title>The Genome Sequence of Lactobacillus catenaformis F0143.</title>
        <authorList>
            <consortium name="The Broad Institute Genome Sequencing Platform"/>
            <person name="Earl A."/>
            <person name="Ward D."/>
            <person name="Feldgarden M."/>
            <person name="Gevers D."/>
            <person name="Izard J."/>
            <person name="Blanton J.M."/>
            <person name="Mathney J."/>
            <person name="Dewhirst F.E."/>
            <person name="Young S.K."/>
            <person name="Zeng Q."/>
            <person name="Gargeya S."/>
            <person name="Fitzgerald M."/>
            <person name="Haas B."/>
            <person name="Abouelleil A."/>
            <person name="Alvarado L."/>
            <person name="Arachchi H.M."/>
            <person name="Berlin A."/>
            <person name="Chapman S.B."/>
            <person name="Gearin G."/>
            <person name="Goldberg J."/>
            <person name="Griggs A."/>
            <person name="Gujja S."/>
            <person name="Hansen M."/>
            <person name="Heiman D."/>
            <person name="Howarth C."/>
            <person name="Larimer J."/>
            <person name="Lui A."/>
            <person name="MacDonald P.J.P."/>
            <person name="McCowen C."/>
            <person name="Montmayeur A."/>
            <person name="Murphy C."/>
            <person name="Neiman D."/>
            <person name="Pearson M."/>
            <person name="Priest M."/>
            <person name="Roberts A."/>
            <person name="Saif S."/>
            <person name="Shea T."/>
            <person name="Sisk P."/>
            <person name="Stolte C."/>
            <person name="Sykes S."/>
            <person name="Wortman J."/>
            <person name="Nusbaum C."/>
            <person name="Birren B."/>
        </authorList>
    </citation>
    <scope>NUCLEOTIDE SEQUENCE [LARGE SCALE GENOMIC DNA]</scope>
    <source>
        <strain evidence="8 9">OT 569</strain>
    </source>
</reference>
<keyword evidence="7" id="KW-0560">Oxidoreductase</keyword>
<evidence type="ECO:0000256" key="5">
    <source>
        <dbReference type="ARBA" id="ARBA00023004"/>
    </source>
</evidence>
<keyword evidence="4" id="KW-0479">Metal-binding</keyword>
<name>M2P8G9_9FIRM</name>
<evidence type="ECO:0000256" key="2">
    <source>
        <dbReference type="ARBA" id="ARBA00022485"/>
    </source>
</evidence>
<dbReference type="STRING" id="999415.HMPREF9943_01176"/>
<dbReference type="PIRSF" id="PIRSF000368">
    <property type="entry name" value="NrdG"/>
    <property type="match status" value="1"/>
</dbReference>
<dbReference type="SUPFAM" id="SSF102114">
    <property type="entry name" value="Radical SAM enzymes"/>
    <property type="match status" value="1"/>
</dbReference>
<dbReference type="Gene3D" id="3.20.20.70">
    <property type="entry name" value="Aldolase class I"/>
    <property type="match status" value="1"/>
</dbReference>
<dbReference type="RefSeq" id="WP_004803067.1">
    <property type="nucleotide sequence ID" value="NZ_KB446648.1"/>
</dbReference>
<comment type="caution">
    <text evidence="8">The sequence shown here is derived from an EMBL/GenBank/DDBJ whole genome shotgun (WGS) entry which is preliminary data.</text>
</comment>
<evidence type="ECO:0000313" key="9">
    <source>
        <dbReference type="Proteomes" id="UP000011758"/>
    </source>
</evidence>
<dbReference type="GO" id="GO:0043365">
    <property type="term" value="F:[formate-C-acetyltransferase]-activating enzyme activity"/>
    <property type="evidence" value="ECO:0007669"/>
    <property type="project" value="InterPro"/>
</dbReference>
<dbReference type="PANTHER" id="PTHR30352:SF2">
    <property type="entry name" value="ANAEROBIC RIBONUCLEOSIDE-TRIPHOSPHATE REDUCTASE-ACTIVATING PROTEIN"/>
    <property type="match status" value="1"/>
</dbReference>
<dbReference type="Proteomes" id="UP000011758">
    <property type="component" value="Unassembled WGS sequence"/>
</dbReference>
<organism evidence="8 9">
    <name type="scientific">Eggerthia catenaformis OT 569 = DSM 20559</name>
    <dbReference type="NCBI Taxonomy" id="999415"/>
    <lineage>
        <taxon>Bacteria</taxon>
        <taxon>Bacillati</taxon>
        <taxon>Bacillota</taxon>
        <taxon>Erysipelotrichia</taxon>
        <taxon>Erysipelotrichales</taxon>
        <taxon>Coprobacillaceae</taxon>
        <taxon>Eggerthia</taxon>
    </lineage>
</organism>
<dbReference type="eggNOG" id="COG0602">
    <property type="taxonomic scope" value="Bacteria"/>
</dbReference>
<keyword evidence="2" id="KW-0004">4Fe-4S</keyword>
<dbReference type="NCBIfam" id="TIGR02491">
    <property type="entry name" value="NrdG"/>
    <property type="match status" value="1"/>
</dbReference>
<dbReference type="InterPro" id="IPR034457">
    <property type="entry name" value="Organic_radical-activating"/>
</dbReference>
<dbReference type="InterPro" id="IPR012837">
    <property type="entry name" value="NrdG"/>
</dbReference>
<evidence type="ECO:0000256" key="3">
    <source>
        <dbReference type="ARBA" id="ARBA00022691"/>
    </source>
</evidence>
<dbReference type="SFLD" id="SFLDS00029">
    <property type="entry name" value="Radical_SAM"/>
    <property type="match status" value="1"/>
</dbReference>
<evidence type="ECO:0000256" key="1">
    <source>
        <dbReference type="ARBA" id="ARBA00001966"/>
    </source>
</evidence>
<comment type="function">
    <text evidence="7">Activation of anaerobic ribonucleoside-triphosphate reductase under anaerobic conditions by generation of an organic free radical, using S-adenosylmethionine and reduced flavodoxin as cosubstrates to produce 5'-deoxy-adenosine.</text>
</comment>
<comment type="cofactor">
    <cofactor evidence="1">
        <name>[4Fe-4S] cluster</name>
        <dbReference type="ChEBI" id="CHEBI:49883"/>
    </cofactor>
</comment>
<dbReference type="OrthoDB" id="9782387at2"/>
<keyword evidence="9" id="KW-1185">Reference proteome</keyword>
<evidence type="ECO:0000256" key="4">
    <source>
        <dbReference type="ARBA" id="ARBA00022723"/>
    </source>
</evidence>
<dbReference type="InterPro" id="IPR058240">
    <property type="entry name" value="rSAM_sf"/>
</dbReference>
<dbReference type="GO" id="GO:0051539">
    <property type="term" value="F:4 iron, 4 sulfur cluster binding"/>
    <property type="evidence" value="ECO:0007669"/>
    <property type="project" value="UniProtKB-KW"/>
</dbReference>
<dbReference type="SFLD" id="SFLDG01066">
    <property type="entry name" value="organic_radical-activating_enz"/>
    <property type="match status" value="1"/>
</dbReference>
<protein>
    <recommendedName>
        <fullName evidence="7">Anaerobic ribonucleoside-triphosphate reductase-activating protein</fullName>
        <ecNumber evidence="7">1.97.1.-</ecNumber>
    </recommendedName>
</protein>
<dbReference type="GO" id="GO:0004748">
    <property type="term" value="F:ribonucleoside-diphosphate reductase activity, thioredoxin disulfide as acceptor"/>
    <property type="evidence" value="ECO:0007669"/>
    <property type="project" value="TreeGrafter"/>
</dbReference>
<dbReference type="InterPro" id="IPR007197">
    <property type="entry name" value="rSAM"/>
</dbReference>
<dbReference type="SFLD" id="SFLDG01063">
    <property type="entry name" value="activating_enzymes__group_1"/>
    <property type="match status" value="1"/>
</dbReference>
<proteinExistence type="inferred from homology"/>
<keyword evidence="3" id="KW-0949">S-adenosyl-L-methionine</keyword>
<gene>
    <name evidence="8" type="ORF">HMPREF9943_01176</name>
</gene>
<dbReference type="EMBL" id="AGEJ01000018">
    <property type="protein sequence ID" value="EMD16622.1"/>
    <property type="molecule type" value="Genomic_DNA"/>
</dbReference>
<sequence length="168" mass="19512">MHYAQIRDIDIANGEGIRVSLYTQGCHIHCPGCFNEETWDFNRGEVFTDSIKKQLIDLINKPHIDGFTLLGGEPMSPENTEVIDQLLKDIREQCPNKTIWLYSSYLYEILLRNRKNALKYVDVLIDGPFIEDLKDLKLKFRGSTNQRVIDVQESLKTNTIVLHKFKEI</sequence>
<evidence type="ECO:0000313" key="8">
    <source>
        <dbReference type="EMBL" id="EMD16622.1"/>
    </source>
</evidence>
<dbReference type="Pfam" id="PF13353">
    <property type="entry name" value="Fer4_12"/>
    <property type="match status" value="1"/>
</dbReference>